<dbReference type="EMBL" id="NESQ01000093">
    <property type="protein sequence ID" value="PUU79381.1"/>
    <property type="molecule type" value="Genomic_DNA"/>
</dbReference>
<keyword evidence="3" id="KW-1185">Reference proteome</keyword>
<evidence type="ECO:0000313" key="2">
    <source>
        <dbReference type="EMBL" id="PUU79381.1"/>
    </source>
</evidence>
<protein>
    <submittedName>
        <fullName evidence="2">Uncharacterized protein</fullName>
    </submittedName>
</protein>
<dbReference type="AlphaFoldDB" id="A0A2T6ZV58"/>
<name>A0A2T6ZV58_TUBBO</name>
<comment type="caution">
    <text evidence="2">The sequence shown here is derived from an EMBL/GenBank/DDBJ whole genome shotgun (WGS) entry which is preliminary data.</text>
</comment>
<feature type="region of interest" description="Disordered" evidence="1">
    <location>
        <begin position="1"/>
        <end position="38"/>
    </location>
</feature>
<reference evidence="2 3" key="1">
    <citation type="submission" date="2017-04" db="EMBL/GenBank/DDBJ databases">
        <title>Draft genome sequence of Tuber borchii Vittad., a whitish edible truffle.</title>
        <authorList>
            <consortium name="DOE Joint Genome Institute"/>
            <person name="Murat C."/>
            <person name="Kuo A."/>
            <person name="Barry K.W."/>
            <person name="Clum A."/>
            <person name="Dockter R.B."/>
            <person name="Fauchery L."/>
            <person name="Iotti M."/>
            <person name="Kohler A."/>
            <person name="Labutti K."/>
            <person name="Lindquist E.A."/>
            <person name="Lipzen A."/>
            <person name="Ohm R.A."/>
            <person name="Wang M."/>
            <person name="Grigoriev I.V."/>
            <person name="Zambonelli A."/>
            <person name="Martin F.M."/>
        </authorList>
    </citation>
    <scope>NUCLEOTIDE SEQUENCE [LARGE SCALE GENOMIC DNA]</scope>
    <source>
        <strain evidence="2 3">Tbo3840</strain>
    </source>
</reference>
<sequence length="181" mass="19189">MTEADKLNGPVDATEPLRKVTHGEPVINSSIEGESDRLHGEINRSHQPTARPSPLNSPPLLAHNLSHDLASVAFEQLEVRTSAEHLLMLVSGTQQPADDAVVNTIVADTADVLMDMPVVDVRQESGPVAIPLASSSGYSTPGQLQFQIPSFSSAMLASGSTTLSVEMDVGSSLWFISVLAH</sequence>
<dbReference type="Proteomes" id="UP000244722">
    <property type="component" value="Unassembled WGS sequence"/>
</dbReference>
<proteinExistence type="predicted"/>
<evidence type="ECO:0000256" key="1">
    <source>
        <dbReference type="SAM" id="MobiDB-lite"/>
    </source>
</evidence>
<gene>
    <name evidence="2" type="ORF">B9Z19DRAFT_1064275</name>
</gene>
<evidence type="ECO:0000313" key="3">
    <source>
        <dbReference type="Proteomes" id="UP000244722"/>
    </source>
</evidence>
<organism evidence="2 3">
    <name type="scientific">Tuber borchii</name>
    <name type="common">White truffle</name>
    <dbReference type="NCBI Taxonomy" id="42251"/>
    <lineage>
        <taxon>Eukaryota</taxon>
        <taxon>Fungi</taxon>
        <taxon>Dikarya</taxon>
        <taxon>Ascomycota</taxon>
        <taxon>Pezizomycotina</taxon>
        <taxon>Pezizomycetes</taxon>
        <taxon>Pezizales</taxon>
        <taxon>Tuberaceae</taxon>
        <taxon>Tuber</taxon>
    </lineage>
</organism>
<accession>A0A2T6ZV58</accession>